<dbReference type="AlphaFoldDB" id="C5BIU2"/>
<name>C5BIU2_TERTT</name>
<sequence>MRVCFTLCSHNVRGVEKLKTMLEAGGFLIKPLHKNSLRKKKI</sequence>
<evidence type="ECO:0000313" key="2">
    <source>
        <dbReference type="Proteomes" id="UP000009080"/>
    </source>
</evidence>
<gene>
    <name evidence="1" type="ordered locus">TERTU_2080</name>
</gene>
<dbReference type="EMBL" id="CP001614">
    <property type="protein sequence ID" value="ACR12196.1"/>
    <property type="molecule type" value="Genomic_DNA"/>
</dbReference>
<protein>
    <submittedName>
        <fullName evidence="1">Uncharacterized protein</fullName>
    </submittedName>
</protein>
<accession>C5BIU2</accession>
<dbReference type="Proteomes" id="UP000009080">
    <property type="component" value="Chromosome"/>
</dbReference>
<dbReference type="KEGG" id="ttu:TERTU_2080"/>
<evidence type="ECO:0000313" key="1">
    <source>
        <dbReference type="EMBL" id="ACR12196.1"/>
    </source>
</evidence>
<proteinExistence type="predicted"/>
<dbReference type="HOGENOM" id="CLU_3259033_0_0_6"/>
<reference evidence="1 2" key="1">
    <citation type="journal article" date="2009" name="PLoS ONE">
        <title>The complete genome of Teredinibacter turnerae T7901: an intracellular endosymbiont of marine wood-boring bivalves (shipworms).</title>
        <authorList>
            <person name="Yang J.C."/>
            <person name="Madupu R."/>
            <person name="Durkin A.S."/>
            <person name="Ekborg N.A."/>
            <person name="Pedamallu C.S."/>
            <person name="Hostetler J.B."/>
            <person name="Radune D."/>
            <person name="Toms B.S."/>
            <person name="Henrissat B."/>
            <person name="Coutinho P.M."/>
            <person name="Schwarz S."/>
            <person name="Field L."/>
            <person name="Trindade-Silva A.E."/>
            <person name="Soares C.A.G."/>
            <person name="Elshahawi S."/>
            <person name="Hanora A."/>
            <person name="Schmidt E.W."/>
            <person name="Haygood M.G."/>
            <person name="Posfai J."/>
            <person name="Benner J."/>
            <person name="Madinger C."/>
            <person name="Nove J."/>
            <person name="Anton B."/>
            <person name="Chaudhary K."/>
            <person name="Foster J."/>
            <person name="Holman A."/>
            <person name="Kumar S."/>
            <person name="Lessard P.A."/>
            <person name="Luyten Y.A."/>
            <person name="Slatko B."/>
            <person name="Wood N."/>
            <person name="Wu B."/>
            <person name="Teplitski M."/>
            <person name="Mougous J.D."/>
            <person name="Ward N."/>
            <person name="Eisen J.A."/>
            <person name="Badger J.H."/>
            <person name="Distel D.L."/>
        </authorList>
    </citation>
    <scope>NUCLEOTIDE SEQUENCE [LARGE SCALE GENOMIC DNA]</scope>
    <source>
        <strain evidence="2">ATCC 39867 / T7901</strain>
    </source>
</reference>
<keyword evidence="2" id="KW-1185">Reference proteome</keyword>
<organism evidence="1 2">
    <name type="scientific">Teredinibacter turnerae (strain ATCC 39867 / T7901)</name>
    <dbReference type="NCBI Taxonomy" id="377629"/>
    <lineage>
        <taxon>Bacteria</taxon>
        <taxon>Pseudomonadati</taxon>
        <taxon>Pseudomonadota</taxon>
        <taxon>Gammaproteobacteria</taxon>
        <taxon>Cellvibrionales</taxon>
        <taxon>Cellvibrionaceae</taxon>
        <taxon>Teredinibacter</taxon>
    </lineage>
</organism>